<accession>A0ABS0I375</accession>
<protein>
    <submittedName>
        <fullName evidence="4">DUF4157 domain-containing protein</fullName>
    </submittedName>
</protein>
<dbReference type="EMBL" id="JADQDM010000002">
    <property type="protein sequence ID" value="MBF9221009.1"/>
    <property type="molecule type" value="Genomic_DNA"/>
</dbReference>
<organism evidence="4 5">
    <name type="scientific">Hymenobacter ruricola</name>
    <dbReference type="NCBI Taxonomy" id="2791023"/>
    <lineage>
        <taxon>Bacteria</taxon>
        <taxon>Pseudomonadati</taxon>
        <taxon>Bacteroidota</taxon>
        <taxon>Cytophagia</taxon>
        <taxon>Cytophagales</taxon>
        <taxon>Hymenobacteraceae</taxon>
        <taxon>Hymenobacter</taxon>
    </lineage>
</organism>
<feature type="region of interest" description="Disordered" evidence="2">
    <location>
        <begin position="261"/>
        <end position="294"/>
    </location>
</feature>
<dbReference type="Proteomes" id="UP000618931">
    <property type="component" value="Unassembled WGS sequence"/>
</dbReference>
<name>A0ABS0I375_9BACT</name>
<proteinExistence type="predicted"/>
<feature type="region of interest" description="Disordered" evidence="2">
    <location>
        <begin position="1"/>
        <end position="42"/>
    </location>
</feature>
<dbReference type="Pfam" id="PF13699">
    <property type="entry name" value="eCIS_core"/>
    <property type="match status" value="1"/>
</dbReference>
<keyword evidence="1" id="KW-0175">Coiled coil</keyword>
<evidence type="ECO:0000256" key="1">
    <source>
        <dbReference type="SAM" id="Coils"/>
    </source>
</evidence>
<evidence type="ECO:0000313" key="5">
    <source>
        <dbReference type="Proteomes" id="UP000618931"/>
    </source>
</evidence>
<feature type="domain" description="eCIS core" evidence="3">
    <location>
        <begin position="38"/>
        <end position="103"/>
    </location>
</feature>
<evidence type="ECO:0000256" key="2">
    <source>
        <dbReference type="SAM" id="MobiDB-lite"/>
    </source>
</evidence>
<evidence type="ECO:0000313" key="4">
    <source>
        <dbReference type="EMBL" id="MBF9221009.1"/>
    </source>
</evidence>
<feature type="compositionally biased region" description="Basic and acidic residues" evidence="2">
    <location>
        <begin position="269"/>
        <end position="292"/>
    </location>
</feature>
<sequence length="573" mass="62425">MQQAATLQRALDGRARAASPAAPVQREEAPTSENTTGLPDELKAGVENLSGHSLDDVQVHYNSAKPAELQAHAYAQGSEIHVAPGQEQHLPHEAWHVAQQKQGRVRPTRQLKGQVPVNDDAGLEREADVMGAKALGGPGPATQLKVRRTAAGPVQRAVDDALVPVLDARMDAVKAEAVAILKNMRLLGEDWEQKYGEMGKEKGAKAIGGEKTDYPAEVRRAILKQLWANMTGEEKAEMVMEGSRLAGRTIGAAVRGGRALASVLPAPEKAPKGERERPKPREEAEENKDEKSVSWFSELSQEEMQALYEAYSTFRQVRKKYQEAVAKVNEAASEAGKLLGGEVGKLRNEFDFNKRMDALKSEFLAARKRYELLKAAIEANKDEARHKSEIAALNFGLMNAIVGPAMVYRGSDLNEETRKKHPDLCQDAITIINASKHGGLAERAEAALSSAGEEFRNFRDGGKARADALRMQQSALAGTLDKVLQKSWRKVTSWGWTPTAVKAIKEALPQYDTDVSKLNKAKELAGAARGNKDSGRYAVTQVFYDALASLNVTDLMSLKVTESIIADVGKNLK</sequence>
<feature type="coiled-coil region" evidence="1">
    <location>
        <begin position="314"/>
        <end position="387"/>
    </location>
</feature>
<evidence type="ECO:0000259" key="3">
    <source>
        <dbReference type="Pfam" id="PF13699"/>
    </source>
</evidence>
<comment type="caution">
    <text evidence="4">The sequence shown here is derived from an EMBL/GenBank/DDBJ whole genome shotgun (WGS) entry which is preliminary data.</text>
</comment>
<gene>
    <name evidence="4" type="ORF">I2H31_07835</name>
</gene>
<keyword evidence="5" id="KW-1185">Reference proteome</keyword>
<dbReference type="InterPro" id="IPR025295">
    <property type="entry name" value="eCIS_core_dom"/>
</dbReference>
<reference evidence="4 5" key="1">
    <citation type="submission" date="2020-11" db="EMBL/GenBank/DDBJ databases">
        <authorList>
            <person name="Kim M.K."/>
        </authorList>
    </citation>
    <scope>NUCLEOTIDE SEQUENCE [LARGE SCALE GENOMIC DNA]</scope>
    <source>
        <strain evidence="4 5">BT662</strain>
    </source>
</reference>